<evidence type="ECO:0000256" key="4">
    <source>
        <dbReference type="ARBA" id="ARBA00022605"/>
    </source>
</evidence>
<keyword evidence="5 11" id="KW-0808">Transferase</keyword>
<dbReference type="UniPathway" id="UPA00244">
    <property type="reaction ID" value="UER00311"/>
</dbReference>
<keyword evidence="11" id="KW-0963">Cytoplasm</keyword>
<comment type="function">
    <text evidence="11">Catalyzes the reversible conversion of 3-phosphohydroxypyruvate to phosphoserine and of 3-hydroxy-2-oxo-4-phosphonooxybutanoate to phosphohydroxythreonine.</text>
</comment>
<dbReference type="PANTHER" id="PTHR43247">
    <property type="entry name" value="PHOSPHOSERINE AMINOTRANSFERASE"/>
    <property type="match status" value="1"/>
</dbReference>
<comment type="pathway">
    <text evidence="11">Cofactor biosynthesis; pyridoxine 5'-phosphate biosynthesis; pyridoxine 5'-phosphate from D-erythrose 4-phosphate: step 3/5.</text>
</comment>
<evidence type="ECO:0000256" key="1">
    <source>
        <dbReference type="ARBA" id="ARBA00005099"/>
    </source>
</evidence>
<reference evidence="13 14" key="1">
    <citation type="submission" date="2018-07" db="EMBL/GenBank/DDBJ databases">
        <title>Leeuwenhoekiella genomics.</title>
        <authorList>
            <person name="Tahon G."/>
            <person name="Willems A."/>
        </authorList>
    </citation>
    <scope>NUCLEOTIDE SEQUENCE [LARGE SCALE GENOMIC DNA]</scope>
    <source>
        <strain evidence="13 14">R-50232</strain>
    </source>
</reference>
<keyword evidence="7 11" id="KW-0664">Pyridoxine biosynthesis</keyword>
<keyword evidence="6 11" id="KW-0663">Pyridoxal phosphate</keyword>
<dbReference type="Proteomes" id="UP000289821">
    <property type="component" value="Unassembled WGS sequence"/>
</dbReference>
<comment type="catalytic activity">
    <reaction evidence="10 11">
        <text>O-phospho-L-serine + 2-oxoglutarate = 3-phosphooxypyruvate + L-glutamate</text>
        <dbReference type="Rhea" id="RHEA:14329"/>
        <dbReference type="ChEBI" id="CHEBI:16810"/>
        <dbReference type="ChEBI" id="CHEBI:18110"/>
        <dbReference type="ChEBI" id="CHEBI:29985"/>
        <dbReference type="ChEBI" id="CHEBI:57524"/>
        <dbReference type="EC" id="2.6.1.52"/>
    </reaction>
</comment>
<feature type="domain" description="Aminotransferase class V" evidence="12">
    <location>
        <begin position="61"/>
        <end position="392"/>
    </location>
</feature>
<name>A0A4Q0NZW6_9FLAO</name>
<comment type="catalytic activity">
    <reaction evidence="9 11">
        <text>4-(phosphooxy)-L-threonine + 2-oxoglutarate = (R)-3-hydroxy-2-oxo-4-phosphooxybutanoate + L-glutamate</text>
        <dbReference type="Rhea" id="RHEA:16573"/>
        <dbReference type="ChEBI" id="CHEBI:16810"/>
        <dbReference type="ChEBI" id="CHEBI:29985"/>
        <dbReference type="ChEBI" id="CHEBI:58452"/>
        <dbReference type="ChEBI" id="CHEBI:58538"/>
        <dbReference type="EC" id="2.6.1.52"/>
    </reaction>
</comment>
<dbReference type="InterPro" id="IPR015424">
    <property type="entry name" value="PyrdxlP-dep_Trfase"/>
</dbReference>
<dbReference type="UniPathway" id="UPA00135">
    <property type="reaction ID" value="UER00197"/>
</dbReference>
<evidence type="ECO:0000256" key="7">
    <source>
        <dbReference type="ARBA" id="ARBA00023096"/>
    </source>
</evidence>
<keyword evidence="14" id="KW-1185">Reference proteome</keyword>
<evidence type="ECO:0000256" key="9">
    <source>
        <dbReference type="ARBA" id="ARBA00047630"/>
    </source>
</evidence>
<keyword evidence="8 11" id="KW-0718">Serine biosynthesis</keyword>
<protein>
    <recommendedName>
        <fullName evidence="11">Phosphoserine aminotransferase</fullName>
        <ecNumber evidence="11">2.6.1.52</ecNumber>
    </recommendedName>
    <alternativeName>
        <fullName evidence="11">Phosphohydroxythreonine aminotransferase</fullName>
        <shortName evidence="11">PSAT</shortName>
    </alternativeName>
</protein>
<feature type="binding site" evidence="11">
    <location>
        <position position="156"/>
    </location>
    <ligand>
        <name>pyridoxal 5'-phosphate</name>
        <dbReference type="ChEBI" id="CHEBI:597326"/>
    </ligand>
</feature>
<evidence type="ECO:0000256" key="6">
    <source>
        <dbReference type="ARBA" id="ARBA00022898"/>
    </source>
</evidence>
<dbReference type="InterPro" id="IPR022278">
    <property type="entry name" value="Pser_aminoTfrase"/>
</dbReference>
<sequence length="410" mass="45352">MYSVLKAVIFQQIKIPRGNPTRHLLKTNFLFRGKLRGIKPFGDANKTKISRPNIQSMKKHNFSAGPSILPQEVLKQASDAVLNFNNLDLSLLEISHRSKDFVDVMEEARELALELLGLEGKGYKALFLQGGASQQFVMAAYNLLENKAGYLNTGTWSDKAIKEAKVFGEVVEVASSKDKNFNYIPKGFDIPKGLDYLHLTTNNTIFGTQLKEIPDTDVPLIADMSSDIFSRELDFSKFSIIYAGAQKNMGPAGTTLVVVKEDILGKVTRQIPNILSYEQHISKGSMYNTPPVFAVYTSLLTLRWLKAKGGISGAAEENEKKATLIYSEIDLNPLFKGFAAQEDRSTMNATFNLTEDNLKETFDTMVKEAGISGVNGHRSVGGYRASMYNALPLNSVGVLVDVMSELERKA</sequence>
<keyword evidence="4 11" id="KW-0028">Amino-acid biosynthesis</keyword>
<dbReference type="GO" id="GO:0004648">
    <property type="term" value="F:O-phospho-L-serine:2-oxoglutarate aminotransferase activity"/>
    <property type="evidence" value="ECO:0007669"/>
    <property type="project" value="UniProtKB-UniRule"/>
</dbReference>
<feature type="binding site" evidence="11">
    <location>
        <begin position="132"/>
        <end position="133"/>
    </location>
    <ligand>
        <name>pyridoxal 5'-phosphate</name>
        <dbReference type="ChEBI" id="CHEBI:597326"/>
    </ligand>
</feature>
<evidence type="ECO:0000313" key="13">
    <source>
        <dbReference type="EMBL" id="RXG16892.1"/>
    </source>
</evidence>
<comment type="caution">
    <text evidence="13">The sequence shown here is derived from an EMBL/GenBank/DDBJ whole genome shotgun (WGS) entry which is preliminary data.</text>
</comment>
<dbReference type="GO" id="GO:0006564">
    <property type="term" value="P:L-serine biosynthetic process"/>
    <property type="evidence" value="ECO:0007669"/>
    <property type="project" value="UniProtKB-UniRule"/>
</dbReference>
<dbReference type="InterPro" id="IPR015422">
    <property type="entry name" value="PyrdxlP-dep_Trfase_small"/>
</dbReference>
<dbReference type="Gene3D" id="3.40.640.10">
    <property type="entry name" value="Type I PLP-dependent aspartate aminotransferase-like (Major domain)"/>
    <property type="match status" value="1"/>
</dbReference>
<organism evidence="13 14">
    <name type="scientific">Leeuwenhoekiella aestuarii</name>
    <dbReference type="NCBI Taxonomy" id="2249426"/>
    <lineage>
        <taxon>Bacteria</taxon>
        <taxon>Pseudomonadati</taxon>
        <taxon>Bacteroidota</taxon>
        <taxon>Flavobacteriia</taxon>
        <taxon>Flavobacteriales</taxon>
        <taxon>Flavobacteriaceae</taxon>
        <taxon>Leeuwenhoekiella</taxon>
    </lineage>
</organism>
<dbReference type="PANTHER" id="PTHR43247:SF1">
    <property type="entry name" value="PHOSPHOSERINE AMINOTRANSFERASE"/>
    <property type="match status" value="1"/>
</dbReference>
<accession>A0A4Q0NZW6</accession>
<comment type="subunit">
    <text evidence="11">Homodimer.</text>
</comment>
<keyword evidence="3 11" id="KW-0032">Aminotransferase</keyword>
<comment type="cofactor">
    <cofactor evidence="11">
        <name>pyridoxal 5'-phosphate</name>
        <dbReference type="ChEBI" id="CHEBI:597326"/>
    </cofactor>
    <text evidence="11">Binds 1 pyridoxal phosphate per subunit.</text>
</comment>
<dbReference type="AlphaFoldDB" id="A0A4Q0NZW6"/>
<feature type="binding site" evidence="11">
    <location>
        <position position="246"/>
    </location>
    <ligand>
        <name>pyridoxal 5'-phosphate</name>
        <dbReference type="ChEBI" id="CHEBI:597326"/>
    </ligand>
</feature>
<feature type="binding site" evidence="11">
    <location>
        <begin position="288"/>
        <end position="289"/>
    </location>
    <ligand>
        <name>pyridoxal 5'-phosphate</name>
        <dbReference type="ChEBI" id="CHEBI:597326"/>
    </ligand>
</feature>
<feature type="modified residue" description="N6-(pyridoxal phosphate)lysine" evidence="11">
    <location>
        <position position="247"/>
    </location>
</feature>
<dbReference type="NCBIfam" id="NF003764">
    <property type="entry name" value="PRK05355.1"/>
    <property type="match status" value="1"/>
</dbReference>
<evidence type="ECO:0000259" key="12">
    <source>
        <dbReference type="Pfam" id="PF00266"/>
    </source>
</evidence>
<dbReference type="FunFam" id="3.40.640.10:FF:000010">
    <property type="entry name" value="Phosphoserine aminotransferase"/>
    <property type="match status" value="1"/>
</dbReference>
<dbReference type="SUPFAM" id="SSF53383">
    <property type="entry name" value="PLP-dependent transferases"/>
    <property type="match status" value="1"/>
</dbReference>
<dbReference type="InterPro" id="IPR000192">
    <property type="entry name" value="Aminotrans_V_dom"/>
</dbReference>
<dbReference type="EMBL" id="QOVI01000002">
    <property type="protein sequence ID" value="RXG16892.1"/>
    <property type="molecule type" value="Genomic_DNA"/>
</dbReference>
<feature type="binding site" evidence="11">
    <location>
        <position position="204"/>
    </location>
    <ligand>
        <name>pyridoxal 5'-phosphate</name>
        <dbReference type="ChEBI" id="CHEBI:597326"/>
    </ligand>
</feature>
<comment type="pathway">
    <text evidence="1 11">Amino-acid biosynthesis; L-serine biosynthesis; L-serine from 3-phospho-D-glycerate: step 2/3.</text>
</comment>
<evidence type="ECO:0000313" key="14">
    <source>
        <dbReference type="Proteomes" id="UP000289821"/>
    </source>
</evidence>
<proteinExistence type="inferred from homology"/>
<dbReference type="Pfam" id="PF00266">
    <property type="entry name" value="Aminotran_5"/>
    <property type="match status" value="1"/>
</dbReference>
<comment type="similarity">
    <text evidence="2 11">Belongs to the class-V pyridoxal-phosphate-dependent aminotransferase family. SerC subfamily.</text>
</comment>
<feature type="binding site" evidence="11">
    <location>
        <position position="223"/>
    </location>
    <ligand>
        <name>pyridoxal 5'-phosphate</name>
        <dbReference type="ChEBI" id="CHEBI:597326"/>
    </ligand>
</feature>
<evidence type="ECO:0000256" key="8">
    <source>
        <dbReference type="ARBA" id="ARBA00023299"/>
    </source>
</evidence>
<evidence type="ECO:0000256" key="2">
    <source>
        <dbReference type="ARBA" id="ARBA00006904"/>
    </source>
</evidence>
<comment type="subcellular location">
    <subcellularLocation>
        <location evidence="11">Cytoplasm</location>
    </subcellularLocation>
</comment>
<dbReference type="InterPro" id="IPR015421">
    <property type="entry name" value="PyrdxlP-dep_Trfase_major"/>
</dbReference>
<evidence type="ECO:0000256" key="3">
    <source>
        <dbReference type="ARBA" id="ARBA00022576"/>
    </source>
</evidence>
<dbReference type="PIRSF" id="PIRSF000525">
    <property type="entry name" value="SerC"/>
    <property type="match status" value="1"/>
</dbReference>
<feature type="binding site" evidence="11">
    <location>
        <position position="97"/>
    </location>
    <ligand>
        <name>L-glutamate</name>
        <dbReference type="ChEBI" id="CHEBI:29985"/>
    </ligand>
</feature>
<gene>
    <name evidence="11" type="primary">serC</name>
    <name evidence="13" type="ORF">DSM04_102474</name>
</gene>
<evidence type="ECO:0000256" key="10">
    <source>
        <dbReference type="ARBA" id="ARBA00049007"/>
    </source>
</evidence>
<comment type="caution">
    <text evidence="11">Lacks conserved residue(s) required for the propagation of feature annotation.</text>
</comment>
<evidence type="ECO:0000256" key="5">
    <source>
        <dbReference type="ARBA" id="ARBA00022679"/>
    </source>
</evidence>
<dbReference type="Gene3D" id="3.90.1150.10">
    <property type="entry name" value="Aspartate Aminotransferase, domain 1"/>
    <property type="match status" value="1"/>
</dbReference>
<dbReference type="GO" id="GO:0008615">
    <property type="term" value="P:pyridoxine biosynthetic process"/>
    <property type="evidence" value="ECO:0007669"/>
    <property type="project" value="UniProtKB-UniRule"/>
</dbReference>
<dbReference type="GO" id="GO:0030170">
    <property type="term" value="F:pyridoxal phosphate binding"/>
    <property type="evidence" value="ECO:0007669"/>
    <property type="project" value="UniProtKB-UniRule"/>
</dbReference>
<dbReference type="GO" id="GO:0005737">
    <property type="term" value="C:cytoplasm"/>
    <property type="evidence" value="ECO:0007669"/>
    <property type="project" value="UniProtKB-SubCell"/>
</dbReference>
<evidence type="ECO:0000256" key="11">
    <source>
        <dbReference type="HAMAP-Rule" id="MF_00160"/>
    </source>
</evidence>
<dbReference type="EC" id="2.6.1.52" evidence="11"/>
<dbReference type="HAMAP" id="MF_00160">
    <property type="entry name" value="SerC_aminotrans_5"/>
    <property type="match status" value="1"/>
</dbReference>